<dbReference type="EMBL" id="CP018889">
    <property type="protein sequence ID" value="AUI68611.1"/>
    <property type="molecule type" value="Genomic_DNA"/>
</dbReference>
<dbReference type="GO" id="GO:0005506">
    <property type="term" value="F:iron ion binding"/>
    <property type="evidence" value="ECO:0007669"/>
    <property type="project" value="InterPro"/>
</dbReference>
<comment type="similarity">
    <text evidence="4">Belongs to the rubredoxin family.</text>
</comment>
<keyword evidence="7" id="KW-0249">Electron transport</keyword>
<dbReference type="FunFam" id="2.20.28.10:FF:000001">
    <property type="entry name" value="Rubredoxin"/>
    <property type="match status" value="1"/>
</dbReference>
<dbReference type="Proteomes" id="UP000234271">
    <property type="component" value="Chromosome"/>
</dbReference>
<comment type="pathway">
    <text evidence="3">Hydrocarbon metabolism; alkane degradation.</text>
</comment>
<proteinExistence type="inferred from homology"/>
<dbReference type="InterPro" id="IPR045406">
    <property type="entry name" value="DUF6513"/>
</dbReference>
<dbReference type="KEGG" id="blep:AL038_16475"/>
<dbReference type="InterPro" id="IPR050526">
    <property type="entry name" value="Rubredoxin_ET"/>
</dbReference>
<gene>
    <name evidence="11" type="ORF">BLE401_07770</name>
</gene>
<dbReference type="PRINTS" id="PR00163">
    <property type="entry name" value="RUBREDOXIN"/>
</dbReference>
<dbReference type="SUPFAM" id="SSF57802">
    <property type="entry name" value="Rubredoxin-like"/>
    <property type="match status" value="1"/>
</dbReference>
<dbReference type="InterPro" id="IPR024935">
    <property type="entry name" value="Rubredoxin_dom"/>
</dbReference>
<dbReference type="CDD" id="cd00730">
    <property type="entry name" value="rubredoxin"/>
    <property type="match status" value="1"/>
</dbReference>
<keyword evidence="8" id="KW-0408">Iron</keyword>
<dbReference type="Pfam" id="PF00301">
    <property type="entry name" value="Rubredoxin"/>
    <property type="match status" value="1"/>
</dbReference>
<organism evidence="11 12">
    <name type="scientific">Beggiatoa leptomitoformis</name>
    <dbReference type="NCBI Taxonomy" id="288004"/>
    <lineage>
        <taxon>Bacteria</taxon>
        <taxon>Pseudomonadati</taxon>
        <taxon>Pseudomonadota</taxon>
        <taxon>Gammaproteobacteria</taxon>
        <taxon>Thiotrichales</taxon>
        <taxon>Thiotrichaceae</taxon>
        <taxon>Beggiatoa</taxon>
    </lineage>
</organism>
<feature type="domain" description="Pterin-binding" evidence="10">
    <location>
        <begin position="94"/>
        <end position="326"/>
    </location>
</feature>
<evidence type="ECO:0000313" key="11">
    <source>
        <dbReference type="EMBL" id="AUI68611.1"/>
    </source>
</evidence>
<reference evidence="12" key="1">
    <citation type="submission" date="2016-12" db="EMBL/GenBank/DDBJ databases">
        <title>Complete Genome Sequence of Beggiatoa leptomitiformis D-401.</title>
        <authorList>
            <person name="Fomenkov A."/>
            <person name="Vincze T."/>
            <person name="Grabovich M."/>
            <person name="Anton B.P."/>
            <person name="Dubinina G."/>
            <person name="Orlova M."/>
            <person name="Belousova E."/>
            <person name="Roberts R.J."/>
        </authorList>
    </citation>
    <scope>NUCLEOTIDE SEQUENCE [LARGE SCALE GENOMIC DNA]</scope>
    <source>
        <strain evidence="12">D-401</strain>
    </source>
</reference>
<dbReference type="Gene3D" id="3.20.20.20">
    <property type="entry name" value="Dihydropteroate synthase-like"/>
    <property type="match status" value="1"/>
</dbReference>
<evidence type="ECO:0000256" key="2">
    <source>
        <dbReference type="ARBA" id="ARBA00002792"/>
    </source>
</evidence>
<dbReference type="Pfam" id="PF20123">
    <property type="entry name" value="DUF6513"/>
    <property type="match status" value="1"/>
</dbReference>
<keyword evidence="6" id="KW-0479">Metal-binding</keyword>
<dbReference type="PANTHER" id="PTHR47627">
    <property type="entry name" value="RUBREDOXIN"/>
    <property type="match status" value="1"/>
</dbReference>
<sequence>MAEHILFLTGKLAEANLRRVLTAIEPLPFTYEVHQLGISVAGLMTAEMIKRRLTDTKQATRIIVPGRCRGDLSLLSQDLGIPIERGTDDLKDLPEFFGKGRVKPDLSQYDVLIFAEIVDASQRSIDAVLKRADYYRQMGANVIDLGCLPDTPFPHLTDCIEALHAQGFKVSVDSMQTEELLRAGKAGADYLLSLKESTLWIADEVAATPVLIPEQPDDMDSLYRAIASMQQRQRAFFVDPILDPIPFGFTDSLVRYHSLRRKLPDVPIMMGIGNITELTDADTAGMNALLMGIINELNINAVLATEVSQHARRAIREADFARRLMYFAKTHQSLPKGVHRGLVSLHEKKPFPDSLEEITQLAQAVRDPSFRIQISEQGIHIYNRDGLHTAQNPFDLFPQLNVTTDGSHAFYLGVETARAQIAWQLGKRYNQDEELQWGVAVEASTTQQYCQPVAAPAPMTESNYKTYRCKMCGFLYAEQKGLPDAGIPAGTLWEDVPTDWFCPLCNASKTDFKAI</sequence>
<dbReference type="PANTHER" id="PTHR47627:SF1">
    <property type="entry name" value="RUBREDOXIN-1-RELATED"/>
    <property type="match status" value="1"/>
</dbReference>
<dbReference type="AlphaFoldDB" id="A0A2N9YDP8"/>
<dbReference type="GO" id="GO:0042558">
    <property type="term" value="P:pteridine-containing compound metabolic process"/>
    <property type="evidence" value="ECO:0007669"/>
    <property type="project" value="InterPro"/>
</dbReference>
<dbReference type="InterPro" id="IPR000489">
    <property type="entry name" value="Pterin-binding_dom"/>
</dbReference>
<evidence type="ECO:0000256" key="5">
    <source>
        <dbReference type="ARBA" id="ARBA00022448"/>
    </source>
</evidence>
<dbReference type="OrthoDB" id="4029442at2"/>
<evidence type="ECO:0000256" key="6">
    <source>
        <dbReference type="ARBA" id="ARBA00022723"/>
    </source>
</evidence>
<dbReference type="STRING" id="288004.AL038_16475"/>
<evidence type="ECO:0000259" key="10">
    <source>
        <dbReference type="PROSITE" id="PS50972"/>
    </source>
</evidence>
<dbReference type="Gene3D" id="2.20.28.10">
    <property type="match status" value="1"/>
</dbReference>
<dbReference type="RefSeq" id="WP_062154684.1">
    <property type="nucleotide sequence ID" value="NZ_CP012373.2"/>
</dbReference>
<dbReference type="GO" id="GO:0043448">
    <property type="term" value="P:alkane catabolic process"/>
    <property type="evidence" value="ECO:0007669"/>
    <property type="project" value="TreeGrafter"/>
</dbReference>
<dbReference type="InterPro" id="IPR024934">
    <property type="entry name" value="Rubredoxin-like_dom"/>
</dbReference>
<evidence type="ECO:0000256" key="3">
    <source>
        <dbReference type="ARBA" id="ARBA00004933"/>
    </source>
</evidence>
<evidence type="ECO:0000256" key="8">
    <source>
        <dbReference type="ARBA" id="ARBA00023004"/>
    </source>
</evidence>
<keyword evidence="12" id="KW-1185">Reference proteome</keyword>
<dbReference type="SUPFAM" id="SSF51717">
    <property type="entry name" value="Dihydropteroate synthetase-like"/>
    <property type="match status" value="1"/>
</dbReference>
<dbReference type="PROSITE" id="PS50903">
    <property type="entry name" value="RUBREDOXIN_LIKE"/>
    <property type="match status" value="1"/>
</dbReference>
<dbReference type="GO" id="GO:0009055">
    <property type="term" value="F:electron transfer activity"/>
    <property type="evidence" value="ECO:0007669"/>
    <property type="project" value="TreeGrafter"/>
</dbReference>
<comment type="cofactor">
    <cofactor evidence="1">
        <name>Fe(3+)</name>
        <dbReference type="ChEBI" id="CHEBI:29034"/>
    </cofactor>
</comment>
<protein>
    <submittedName>
        <fullName evidence="11">Dihydropteroate synthase</fullName>
    </submittedName>
</protein>
<comment type="function">
    <text evidence="2">Involved in the hydrocarbon hydroxylating system, which transfers electrons from NADH to rubredoxin reductase and then through rubredoxin to alkane 1 monooxygenase.</text>
</comment>
<evidence type="ECO:0000313" key="12">
    <source>
        <dbReference type="Proteomes" id="UP000234271"/>
    </source>
</evidence>
<keyword evidence="5" id="KW-0813">Transport</keyword>
<evidence type="ECO:0000259" key="9">
    <source>
        <dbReference type="PROSITE" id="PS50903"/>
    </source>
</evidence>
<evidence type="ECO:0000256" key="7">
    <source>
        <dbReference type="ARBA" id="ARBA00022982"/>
    </source>
</evidence>
<dbReference type="PROSITE" id="PS50972">
    <property type="entry name" value="PTERIN_BINDING"/>
    <property type="match status" value="1"/>
</dbReference>
<evidence type="ECO:0000256" key="4">
    <source>
        <dbReference type="ARBA" id="ARBA00005337"/>
    </source>
</evidence>
<name>A0A2N9YDP8_9GAMM</name>
<feature type="domain" description="Rubredoxin-like" evidence="9">
    <location>
        <begin position="464"/>
        <end position="515"/>
    </location>
</feature>
<evidence type="ECO:0000256" key="1">
    <source>
        <dbReference type="ARBA" id="ARBA00001965"/>
    </source>
</evidence>
<accession>A0A2N9YDP8</accession>
<dbReference type="InterPro" id="IPR011005">
    <property type="entry name" value="Dihydropteroate_synth-like_sf"/>
</dbReference>